<evidence type="ECO:0000256" key="3">
    <source>
        <dbReference type="ARBA" id="ARBA00022763"/>
    </source>
</evidence>
<evidence type="ECO:0000256" key="8">
    <source>
        <dbReference type="ARBA" id="ARBA00023204"/>
    </source>
</evidence>
<name>A0A7Z8KQT2_9EURY</name>
<comment type="domain">
    <text evidence="10">The two conserved Cys that bind zinc constitute the zinc-hook, which separates the large intramolecular coiled coil regions. The 2 Cys residues coordinate one molecule of zinc with the help of the 2 Cys residues of the zinc-hook of another Rad50 molecule, thereby forming a V-shaped homodimer.</text>
</comment>
<evidence type="ECO:0000256" key="2">
    <source>
        <dbReference type="ARBA" id="ARBA00022741"/>
    </source>
</evidence>
<keyword evidence="5 10" id="KW-0862">Zinc</keyword>
<comment type="subunit">
    <text evidence="10">Homodimer. Forms a heterotetramer composed of two Mre11 subunits and two Rad50 subunits.</text>
</comment>
<feature type="binding site" evidence="10 11">
    <location>
        <position position="462"/>
    </location>
    <ligand>
        <name>Zn(2+)</name>
        <dbReference type="ChEBI" id="CHEBI:29105"/>
    </ligand>
</feature>
<reference evidence="13 14" key="1">
    <citation type="submission" date="2019-06" db="EMBL/GenBank/DDBJ databases">
        <title>Draft genome sequence of Methanolobus vulcani B1d.</title>
        <authorList>
            <person name="Creighbaum A.J."/>
            <person name="Ticak T."/>
            <person name="Hariraju D."/>
            <person name="Arivett B.A."/>
            <person name="Ferguson D.J.Jr."/>
        </authorList>
    </citation>
    <scope>NUCLEOTIDE SEQUENCE [LARGE SCALE GENOMIC DNA]</scope>
    <source>
        <strain evidence="13 14">B1d</strain>
    </source>
</reference>
<evidence type="ECO:0000313" key="14">
    <source>
        <dbReference type="Proteomes" id="UP000319335"/>
    </source>
</evidence>
<dbReference type="InterPro" id="IPR038729">
    <property type="entry name" value="Rad50/SbcC_AAA"/>
</dbReference>
<comment type="cofactor">
    <cofactor evidence="10">
        <name>Zn(2+)</name>
        <dbReference type="ChEBI" id="CHEBI:29105"/>
    </cofactor>
    <text evidence="10">Binds 1 zinc ion per homodimer.</text>
</comment>
<dbReference type="HAMAP" id="MF_00449">
    <property type="entry name" value="RAD50"/>
    <property type="match status" value="1"/>
</dbReference>
<feature type="coiled-coil region" evidence="10">
    <location>
        <begin position="353"/>
        <end position="380"/>
    </location>
</feature>
<evidence type="ECO:0000256" key="1">
    <source>
        <dbReference type="ARBA" id="ARBA00022723"/>
    </source>
</evidence>
<evidence type="ECO:0000256" key="4">
    <source>
        <dbReference type="ARBA" id="ARBA00022801"/>
    </source>
</evidence>
<dbReference type="PANTHER" id="PTHR32114:SF2">
    <property type="entry name" value="ABC TRANSPORTER ABCH.3"/>
    <property type="match status" value="1"/>
</dbReference>
<keyword evidence="14" id="KW-1185">Reference proteome</keyword>
<dbReference type="PANTHER" id="PTHR32114">
    <property type="entry name" value="ABC TRANSPORTER ABCH.3"/>
    <property type="match status" value="1"/>
</dbReference>
<comment type="similarity">
    <text evidence="9">Belongs to the Sph1/Sph2 family.</text>
</comment>
<sequence length="887" mass="100659">MMLKRLKVENIRSYKELDLSFKDGVTVVSGVNGSGKSSLLEACFTGLFGSKTLDKEFVLSDIITKGASKALILLEFEQNGHAYSIEQSFRNDPEKGRASNTKSVFKRDGEIIFDQASRTYEAVTSLLNMNEEAYRNCVYIRQGEIDVLINSRPKDRQKMIDDLLQLGKLEEYRERASSARVGVGRHQRDNERRVKELNADIQLLEDSDPSGRLATLRTRSLQIDEEVSSLNEKRDQARSLIDEVAKKLSELSELSSKKEAVQQQIKELTDRKSRSFTSIDTLSKDIRSRREVLELKKSRVSEIESKLSVDSKESDFFVAKMDEEERSVRDRLAEVKSRKAVAEKDILNTGQSIKDAEKQVKALEDGMKDIESRIESVHTETKEHKLKIAERENTRKEIVSKVSSLGFSLEKLENIDDVLDLVNDQQKRFHGLESELKVKISELKFRLENSKKLLEAGKCPTCGQELKGSCVEQSTIEDDEALVKLESELSELQVKQTETEARVEKIKSARSCKSDIDAVLRDIGSEKEAIERDEKRVEEYGLRINDYKSRIHELLDSKELLEKALEGTKAGIQQIKQNEDSVQKEHAVVLEKLGLLREMQKALVESDKINSEIMQMNDKIKGIQEMVSLFDAQIGEKKELLAEIDKSIGEFDKKELEVLSKKYNTAFGNINSMIDKLKLEKDEVMKKAGMAENDRKRLSDMKKGLTVLQNKGDFLRAVYSDAENLESMYMRIRAQLRSSNIQTLDTLINEIFTFMYSNNAYSHVTLDADYNLTVFEKDGTALEPKLLSGGERALFNLVLRCAIYRLLSLGSSTHAGEGLPPLIMDEPTVFLDRGHVHQLIKLVDMMREIGVAQILIVSHDESLIDSADHVFAVEKDPITNNSAIFAR</sequence>
<organism evidence="13 14">
    <name type="scientific">Methanolobus vulcani</name>
    <dbReference type="NCBI Taxonomy" id="38026"/>
    <lineage>
        <taxon>Archaea</taxon>
        <taxon>Methanobacteriati</taxon>
        <taxon>Methanobacteriota</taxon>
        <taxon>Stenosarchaea group</taxon>
        <taxon>Methanomicrobia</taxon>
        <taxon>Methanosarcinales</taxon>
        <taxon>Methanosarcinaceae</taxon>
        <taxon>Methanolobus</taxon>
    </lineage>
</organism>
<dbReference type="InterPro" id="IPR013134">
    <property type="entry name" value="Zn_hook_RAD50"/>
</dbReference>
<dbReference type="Pfam" id="PF13476">
    <property type="entry name" value="AAA_23"/>
    <property type="match status" value="1"/>
</dbReference>
<dbReference type="InterPro" id="IPR022982">
    <property type="entry name" value="Rad50_ATPase_archaeal"/>
</dbReference>
<dbReference type="GO" id="GO:0016887">
    <property type="term" value="F:ATP hydrolysis activity"/>
    <property type="evidence" value="ECO:0007669"/>
    <property type="project" value="UniProtKB-UniRule"/>
</dbReference>
<dbReference type="PROSITE" id="PS51131">
    <property type="entry name" value="ZN_HOOK"/>
    <property type="match status" value="1"/>
</dbReference>
<evidence type="ECO:0000256" key="10">
    <source>
        <dbReference type="HAMAP-Rule" id="MF_00449"/>
    </source>
</evidence>
<feature type="binding site" evidence="10">
    <location>
        <begin position="786"/>
        <end position="791"/>
    </location>
    <ligand>
        <name>ATP</name>
        <dbReference type="ChEBI" id="CHEBI:30616"/>
    </ligand>
</feature>
<keyword evidence="8 10" id="KW-0234">DNA repair</keyword>
<evidence type="ECO:0000256" key="11">
    <source>
        <dbReference type="PROSITE-ProRule" id="PRU00471"/>
    </source>
</evidence>
<dbReference type="Gene3D" id="3.40.50.300">
    <property type="entry name" value="P-loop containing nucleotide triphosphate hydrolases"/>
    <property type="match status" value="2"/>
</dbReference>
<feature type="binding site" evidence="10">
    <location>
        <position position="142"/>
    </location>
    <ligand>
        <name>ATP</name>
        <dbReference type="ChEBI" id="CHEBI:30616"/>
    </ligand>
</feature>
<dbReference type="InterPro" id="IPR027417">
    <property type="entry name" value="P-loop_NTPase"/>
</dbReference>
<dbReference type="AlphaFoldDB" id="A0A7Z8KQT2"/>
<evidence type="ECO:0000256" key="6">
    <source>
        <dbReference type="ARBA" id="ARBA00022840"/>
    </source>
</evidence>
<dbReference type="SUPFAM" id="SSF75712">
    <property type="entry name" value="Rad50 coiled-coil Zn hook"/>
    <property type="match status" value="1"/>
</dbReference>
<dbReference type="EMBL" id="VIAQ01000006">
    <property type="protein sequence ID" value="TQD28241.1"/>
    <property type="molecule type" value="Genomic_DNA"/>
</dbReference>
<feature type="binding site" evidence="10">
    <location>
        <position position="12"/>
    </location>
    <ligand>
        <name>ATP</name>
        <dbReference type="ChEBI" id="CHEBI:30616"/>
    </ligand>
</feature>
<dbReference type="Gene3D" id="1.10.287.510">
    <property type="entry name" value="Helix hairpin bin"/>
    <property type="match status" value="1"/>
</dbReference>
<feature type="coiled-coil region" evidence="10">
    <location>
        <begin position="530"/>
        <end position="578"/>
    </location>
</feature>
<comment type="caution">
    <text evidence="13">The sequence shown here is derived from an EMBL/GenBank/DDBJ whole genome shotgun (WGS) entry which is preliminary data.</text>
</comment>
<feature type="domain" description="Zinc-hook" evidence="12">
    <location>
        <begin position="412"/>
        <end position="511"/>
    </location>
</feature>
<evidence type="ECO:0000256" key="5">
    <source>
        <dbReference type="ARBA" id="ARBA00022833"/>
    </source>
</evidence>
<dbReference type="GO" id="GO:0005524">
    <property type="term" value="F:ATP binding"/>
    <property type="evidence" value="ECO:0007669"/>
    <property type="project" value="UniProtKB-UniRule"/>
</dbReference>
<feature type="coiled-coil region" evidence="10">
    <location>
        <begin position="187"/>
        <end position="271"/>
    </location>
</feature>
<evidence type="ECO:0000313" key="13">
    <source>
        <dbReference type="EMBL" id="TQD28241.1"/>
    </source>
</evidence>
<evidence type="ECO:0000256" key="7">
    <source>
        <dbReference type="ARBA" id="ARBA00023054"/>
    </source>
</evidence>
<dbReference type="OrthoDB" id="25344at2157"/>
<feature type="binding site" evidence="10 11">
    <location>
        <position position="459"/>
    </location>
    <ligand>
        <name>Zn(2+)</name>
        <dbReference type="ChEBI" id="CHEBI:29105"/>
    </ligand>
</feature>
<keyword evidence="1 10" id="KW-0479">Metal-binding</keyword>
<accession>A0A7Z8KQT2</accession>
<keyword evidence="3 10" id="KW-0227">DNA damage</keyword>
<feature type="binding site" evidence="10">
    <location>
        <begin position="32"/>
        <end position="38"/>
    </location>
    <ligand>
        <name>ATP</name>
        <dbReference type="ChEBI" id="CHEBI:30616"/>
    </ligand>
</feature>
<evidence type="ECO:0000259" key="12">
    <source>
        <dbReference type="PROSITE" id="PS51131"/>
    </source>
</evidence>
<gene>
    <name evidence="10" type="primary">rad50</name>
    <name evidence="13" type="ORF">FKV42_00790</name>
</gene>
<dbReference type="Proteomes" id="UP000319335">
    <property type="component" value="Unassembled WGS sequence"/>
</dbReference>
<dbReference type="GO" id="GO:0008270">
    <property type="term" value="F:zinc ion binding"/>
    <property type="evidence" value="ECO:0007669"/>
    <property type="project" value="UniProtKB-UniRule"/>
</dbReference>
<dbReference type="GO" id="GO:0006302">
    <property type="term" value="P:double-strand break repair"/>
    <property type="evidence" value="ECO:0007669"/>
    <property type="project" value="UniProtKB-UniRule"/>
</dbReference>
<keyword evidence="4 10" id="KW-0378">Hydrolase</keyword>
<comment type="function">
    <text evidence="10">Part of the Rad50/Mre11 complex, which is involved in the early steps of DNA double-strand break (DSB) repair. The complex may facilitate opening of the processed DNA ends to aid in the recruitment of HerA and NurA. Rad50 controls the balance between DNA end bridging and DNA resection via ATP-dependent structural rearrangements of the Rad50/Mre11 complex.</text>
</comment>
<keyword evidence="7 10" id="KW-0175">Coiled coil</keyword>
<proteinExistence type="inferred from homology"/>
<comment type="similarity">
    <text evidence="10">Belongs to the SMC family. RAD50 subfamily.</text>
</comment>
<protein>
    <recommendedName>
        <fullName evidence="10">DNA double-strand break repair Rad50 ATPase</fullName>
    </recommendedName>
</protein>
<keyword evidence="6 10" id="KW-0067">ATP-binding</keyword>
<evidence type="ECO:0000256" key="9">
    <source>
        <dbReference type="ARBA" id="ARBA00049666"/>
    </source>
</evidence>
<keyword evidence="2 10" id="KW-0547">Nucleotide-binding</keyword>
<dbReference type="SUPFAM" id="SSF52540">
    <property type="entry name" value="P-loop containing nucleoside triphosphate hydrolases"/>
    <property type="match status" value="1"/>
</dbReference>